<dbReference type="InterPro" id="IPR045078">
    <property type="entry name" value="TST/MPST-like"/>
</dbReference>
<dbReference type="SMART" id="SM00450">
    <property type="entry name" value="RHOD"/>
    <property type="match status" value="2"/>
</dbReference>
<dbReference type="Proteomes" id="UP000251993">
    <property type="component" value="Chromosome"/>
</dbReference>
<dbReference type="InterPro" id="IPR036873">
    <property type="entry name" value="Rhodanese-like_dom_sf"/>
</dbReference>
<gene>
    <name evidence="4" type="ORF">DR864_00550</name>
</gene>
<dbReference type="RefSeq" id="WP_114065107.1">
    <property type="nucleotide sequence ID" value="NZ_CP030850.1"/>
</dbReference>
<dbReference type="EMBL" id="CP030850">
    <property type="protein sequence ID" value="AXE16320.1"/>
    <property type="molecule type" value="Genomic_DNA"/>
</dbReference>
<dbReference type="InterPro" id="IPR001763">
    <property type="entry name" value="Rhodanese-like_dom"/>
</dbReference>
<dbReference type="KEGG" id="run:DR864_00550"/>
<dbReference type="PANTHER" id="PTHR11364">
    <property type="entry name" value="THIOSULFATE SULFERTANSFERASE"/>
    <property type="match status" value="1"/>
</dbReference>
<dbReference type="Gene3D" id="3.40.250.10">
    <property type="entry name" value="Rhodanese-like domain"/>
    <property type="match status" value="2"/>
</dbReference>
<dbReference type="SUPFAM" id="SSF52821">
    <property type="entry name" value="Rhodanese/Cell cycle control phosphatase"/>
    <property type="match status" value="2"/>
</dbReference>
<keyword evidence="1 4" id="KW-0808">Transferase</keyword>
<sequence length="286" mass="31216">MPQKLSPISKPSELVASVQEKNLVIVDARAGAGAKDRYAARHLAGALFVDLEKQLANVPADASKGGRHPLPDLMQFAQVLTQLGIGPDTHVVVYDDKNGGNAAARFWWMLKAIGHENVQVLDGGLDAAVNAGFPVSSAEETPSIPEKTYERLRWTLPLSDINEVEKVANDVDYLVIDVRDKDRFDGKVEPIDLIAGHIPGAVNIPFTSNLDANGFYLSPAELKEKYTEALNGRDAQHVIVHCGSGVTACHTLLAMAYAEMEIPKLYVGSWSEWSRTDRPMFTLTKD</sequence>
<evidence type="ECO:0000256" key="2">
    <source>
        <dbReference type="ARBA" id="ARBA00022737"/>
    </source>
</evidence>
<dbReference type="CDD" id="cd01449">
    <property type="entry name" value="TST_Repeat_2"/>
    <property type="match status" value="1"/>
</dbReference>
<name>A0A344TCE9_9BACT</name>
<evidence type="ECO:0000313" key="5">
    <source>
        <dbReference type="Proteomes" id="UP000251993"/>
    </source>
</evidence>
<evidence type="ECO:0000256" key="1">
    <source>
        <dbReference type="ARBA" id="ARBA00022679"/>
    </source>
</evidence>
<dbReference type="OrthoDB" id="9770030at2"/>
<dbReference type="AlphaFoldDB" id="A0A344TCE9"/>
<organism evidence="4 5">
    <name type="scientific">Runella rosea</name>
    <dbReference type="NCBI Taxonomy" id="2259595"/>
    <lineage>
        <taxon>Bacteria</taxon>
        <taxon>Pseudomonadati</taxon>
        <taxon>Bacteroidota</taxon>
        <taxon>Cytophagia</taxon>
        <taxon>Cytophagales</taxon>
        <taxon>Spirosomataceae</taxon>
        <taxon>Runella</taxon>
    </lineage>
</organism>
<dbReference type="CDD" id="cd01448">
    <property type="entry name" value="TST_Repeat_1"/>
    <property type="match status" value="1"/>
</dbReference>
<keyword evidence="2" id="KW-0677">Repeat</keyword>
<protein>
    <submittedName>
        <fullName evidence="4">Sulfurtransferase</fullName>
    </submittedName>
</protein>
<dbReference type="GO" id="GO:0004792">
    <property type="term" value="F:thiosulfate-cyanide sulfurtransferase activity"/>
    <property type="evidence" value="ECO:0007669"/>
    <property type="project" value="TreeGrafter"/>
</dbReference>
<keyword evidence="5" id="KW-1185">Reference proteome</keyword>
<feature type="domain" description="Rhodanese" evidence="3">
    <location>
        <begin position="19"/>
        <end position="137"/>
    </location>
</feature>
<dbReference type="PROSITE" id="PS50206">
    <property type="entry name" value="RHODANESE_3"/>
    <property type="match status" value="2"/>
</dbReference>
<dbReference type="Pfam" id="PF00581">
    <property type="entry name" value="Rhodanese"/>
    <property type="match status" value="2"/>
</dbReference>
<feature type="domain" description="Rhodanese" evidence="3">
    <location>
        <begin position="169"/>
        <end position="282"/>
    </location>
</feature>
<reference evidence="4 5" key="1">
    <citation type="submission" date="2018-07" db="EMBL/GenBank/DDBJ databases">
        <title>Genome sequencing of Runella.</title>
        <authorList>
            <person name="Baek M.-G."/>
            <person name="Yi H."/>
        </authorList>
    </citation>
    <scope>NUCLEOTIDE SEQUENCE [LARGE SCALE GENOMIC DNA]</scope>
    <source>
        <strain evidence="4 5">HYN0085</strain>
    </source>
</reference>
<accession>A0A344TCE9</accession>
<evidence type="ECO:0000313" key="4">
    <source>
        <dbReference type="EMBL" id="AXE16320.1"/>
    </source>
</evidence>
<proteinExistence type="predicted"/>
<dbReference type="PANTHER" id="PTHR11364:SF27">
    <property type="entry name" value="SULFURTRANSFERASE"/>
    <property type="match status" value="1"/>
</dbReference>
<evidence type="ECO:0000259" key="3">
    <source>
        <dbReference type="PROSITE" id="PS50206"/>
    </source>
</evidence>